<sequence>MNNLPQELKIEKSDPLSCAVNSLFGLSYLFPYQRLVITNILEAAEAAGLSVKWPEQADQEPAHPAGAPQPAGTVQEPVVFKPVDDGAEGEPSDRECQGRQIVILPTGAGKSLCFQLPAMMIDGITLVIYPILSLMADQQRRLHERGFSPVTIRGGQSKEEREAIWSKLESGNSRFIIANPEVLLTAQVSERLKKIKIAHAVIDEAHCVSEWGESFRPSYLEIGSILNSLKPPLVTAFTATASSPVLEKIGRYIFCSSDDPSSDAALDDAASVNPPSKPILIVGNPDRPNISYSAKGCINRDLAVRDLIMQNARPAIVFCSSRPGTEKLSRYLRNEFASFGFSWHDQVRFYHAGLSREEKTLTEKWFINNREAVLCATCAYGMGVDKADVRTVIHRDTAPSVEAYLQESGRAGRDGEQSNAILLWGPEDERSLSRAKNSADRARISALLRYSRDTEHCRRHALLALLDFDANGEVPEKNCCDVCLNKASNGLREEKTILEFFHKNKRRFSVERAASVLSEANTVRWSQEDASRVIGYLLKEGKLKKSCKFFWKSRITITKE</sequence>
<evidence type="ECO:0000256" key="4">
    <source>
        <dbReference type="ARBA" id="ARBA00022840"/>
    </source>
</evidence>
<keyword evidence="1" id="KW-0547">Nucleotide-binding</keyword>
<evidence type="ECO:0000259" key="6">
    <source>
        <dbReference type="PROSITE" id="PS51194"/>
    </source>
</evidence>
<dbReference type="AlphaFoldDB" id="A0A806K1I8"/>
<dbReference type="SMART" id="SM00487">
    <property type="entry name" value="DEXDc"/>
    <property type="match status" value="1"/>
</dbReference>
<name>A0A806K1I8_9BACT</name>
<dbReference type="Pfam" id="PF00271">
    <property type="entry name" value="Helicase_C"/>
    <property type="match status" value="1"/>
</dbReference>
<accession>A0A806K1I8</accession>
<dbReference type="GO" id="GO:0005694">
    <property type="term" value="C:chromosome"/>
    <property type="evidence" value="ECO:0007669"/>
    <property type="project" value="TreeGrafter"/>
</dbReference>
<dbReference type="GO" id="GO:0016787">
    <property type="term" value="F:hydrolase activity"/>
    <property type="evidence" value="ECO:0007669"/>
    <property type="project" value="UniProtKB-KW"/>
</dbReference>
<feature type="domain" description="Helicase C-terminal" evidence="6">
    <location>
        <begin position="303"/>
        <end position="455"/>
    </location>
</feature>
<dbReference type="PROSITE" id="PS51194">
    <property type="entry name" value="HELICASE_CTER"/>
    <property type="match status" value="1"/>
</dbReference>
<dbReference type="InterPro" id="IPR004589">
    <property type="entry name" value="DNA_helicase_ATP-dep_RecQ"/>
</dbReference>
<dbReference type="InterPro" id="IPR014001">
    <property type="entry name" value="Helicase_ATP-bd"/>
</dbReference>
<proteinExistence type="predicted"/>
<dbReference type="PROSITE" id="PS51192">
    <property type="entry name" value="HELICASE_ATP_BIND_1"/>
    <property type="match status" value="1"/>
</dbReference>
<evidence type="ECO:0000256" key="1">
    <source>
        <dbReference type="ARBA" id="ARBA00022741"/>
    </source>
</evidence>
<dbReference type="SUPFAM" id="SSF52540">
    <property type="entry name" value="P-loop containing nucleoside triphosphate hydrolases"/>
    <property type="match status" value="1"/>
</dbReference>
<dbReference type="CDD" id="cd17920">
    <property type="entry name" value="DEXHc_RecQ"/>
    <property type="match status" value="1"/>
</dbReference>
<dbReference type="GO" id="GO:0005737">
    <property type="term" value="C:cytoplasm"/>
    <property type="evidence" value="ECO:0007669"/>
    <property type="project" value="TreeGrafter"/>
</dbReference>
<organism evidence="7">
    <name type="scientific">uncultured bacterium contig00027</name>
    <dbReference type="NCBI Taxonomy" id="1181516"/>
    <lineage>
        <taxon>Bacteria</taxon>
        <taxon>environmental samples</taxon>
    </lineage>
</organism>
<dbReference type="InterPro" id="IPR011545">
    <property type="entry name" value="DEAD/DEAH_box_helicase_dom"/>
</dbReference>
<evidence type="ECO:0000313" key="7">
    <source>
        <dbReference type="EMBL" id="AGS53453.1"/>
    </source>
</evidence>
<dbReference type="EMBL" id="JQ844233">
    <property type="protein sequence ID" value="AGS53453.1"/>
    <property type="molecule type" value="Genomic_DNA"/>
</dbReference>
<evidence type="ECO:0000256" key="3">
    <source>
        <dbReference type="ARBA" id="ARBA00022806"/>
    </source>
</evidence>
<keyword evidence="3 7" id="KW-0347">Helicase</keyword>
<reference evidence="7" key="1">
    <citation type="submission" date="2012-03" db="EMBL/GenBank/DDBJ databases">
        <title>Functional metagenomics reveals considerable lignocellulase gene clusters in the gut microbiome of a wood-feeding higher termite.</title>
        <authorList>
            <person name="Liu N."/>
        </authorList>
    </citation>
    <scope>NUCLEOTIDE SEQUENCE</scope>
</reference>
<dbReference type="InterPro" id="IPR001650">
    <property type="entry name" value="Helicase_C-like"/>
</dbReference>
<dbReference type="GO" id="GO:0043138">
    <property type="term" value="F:3'-5' DNA helicase activity"/>
    <property type="evidence" value="ECO:0007669"/>
    <property type="project" value="TreeGrafter"/>
</dbReference>
<dbReference type="PANTHER" id="PTHR13710">
    <property type="entry name" value="DNA HELICASE RECQ FAMILY MEMBER"/>
    <property type="match status" value="1"/>
</dbReference>
<dbReference type="GO" id="GO:0000724">
    <property type="term" value="P:double-strand break repair via homologous recombination"/>
    <property type="evidence" value="ECO:0007669"/>
    <property type="project" value="TreeGrafter"/>
</dbReference>
<dbReference type="NCBIfam" id="TIGR00614">
    <property type="entry name" value="recQ_fam"/>
    <property type="match status" value="1"/>
</dbReference>
<dbReference type="Gene3D" id="3.40.50.300">
    <property type="entry name" value="P-loop containing nucleotide triphosphate hydrolases"/>
    <property type="match status" value="2"/>
</dbReference>
<dbReference type="PANTHER" id="PTHR13710:SF108">
    <property type="entry name" value="ATP-DEPENDENT DNA HELICASE Q4"/>
    <property type="match status" value="1"/>
</dbReference>
<evidence type="ECO:0000256" key="2">
    <source>
        <dbReference type="ARBA" id="ARBA00022801"/>
    </source>
</evidence>
<dbReference type="GO" id="GO:0005524">
    <property type="term" value="F:ATP binding"/>
    <property type="evidence" value="ECO:0007669"/>
    <property type="project" value="UniProtKB-KW"/>
</dbReference>
<dbReference type="InterPro" id="IPR027417">
    <property type="entry name" value="P-loop_NTPase"/>
</dbReference>
<dbReference type="Pfam" id="PF00270">
    <property type="entry name" value="DEAD"/>
    <property type="match status" value="1"/>
</dbReference>
<dbReference type="GO" id="GO:0003676">
    <property type="term" value="F:nucleic acid binding"/>
    <property type="evidence" value="ECO:0007669"/>
    <property type="project" value="InterPro"/>
</dbReference>
<dbReference type="GO" id="GO:0009378">
    <property type="term" value="F:four-way junction helicase activity"/>
    <property type="evidence" value="ECO:0007669"/>
    <property type="project" value="TreeGrafter"/>
</dbReference>
<evidence type="ECO:0000259" key="5">
    <source>
        <dbReference type="PROSITE" id="PS51192"/>
    </source>
</evidence>
<keyword evidence="4" id="KW-0067">ATP-binding</keyword>
<dbReference type="SMART" id="SM00490">
    <property type="entry name" value="HELICc"/>
    <property type="match status" value="1"/>
</dbReference>
<keyword evidence="2" id="KW-0378">Hydrolase</keyword>
<protein>
    <submittedName>
        <fullName evidence="7">ATP-dependent DNA helicase RecQ</fullName>
    </submittedName>
</protein>
<feature type="domain" description="Helicase ATP-binding" evidence="5">
    <location>
        <begin position="91"/>
        <end position="259"/>
    </location>
</feature>